<accession>A0AAN6XYJ1</accession>
<name>A0AAN6XYJ1_9PEZI</name>
<sequence>MGMMKDHMTWSGCGRHVSEVMVKIPHDGWCTCEPKYEKDEEGGKKEFYPPKESAPTTAMEPTTRIM</sequence>
<reference evidence="2" key="2">
    <citation type="submission" date="2023-05" db="EMBL/GenBank/DDBJ databases">
        <authorList>
            <consortium name="Lawrence Berkeley National Laboratory"/>
            <person name="Steindorff A."/>
            <person name="Hensen N."/>
            <person name="Bonometti L."/>
            <person name="Westerberg I."/>
            <person name="Brannstrom I.O."/>
            <person name="Guillou S."/>
            <person name="Cros-Aarteil S."/>
            <person name="Calhoun S."/>
            <person name="Haridas S."/>
            <person name="Kuo A."/>
            <person name="Mondo S."/>
            <person name="Pangilinan J."/>
            <person name="Riley R."/>
            <person name="Labutti K."/>
            <person name="Andreopoulos B."/>
            <person name="Lipzen A."/>
            <person name="Chen C."/>
            <person name="Yanf M."/>
            <person name="Daum C."/>
            <person name="Ng V."/>
            <person name="Clum A."/>
            <person name="Ohm R."/>
            <person name="Martin F."/>
            <person name="Silar P."/>
            <person name="Natvig D."/>
            <person name="Lalanne C."/>
            <person name="Gautier V."/>
            <person name="Ament-Velasquez S.L."/>
            <person name="Kruys A."/>
            <person name="Hutchinson M.I."/>
            <person name="Powell A.J."/>
            <person name="Barry K."/>
            <person name="Miller A.N."/>
            <person name="Grigoriev I.V."/>
            <person name="Debuchy R."/>
            <person name="Gladieux P."/>
            <person name="Thoren M.H."/>
            <person name="Johannesson H."/>
        </authorList>
    </citation>
    <scope>NUCLEOTIDE SEQUENCE</scope>
    <source>
        <strain evidence="2">PSN293</strain>
    </source>
</reference>
<feature type="compositionally biased region" description="Polar residues" evidence="1">
    <location>
        <begin position="54"/>
        <end position="66"/>
    </location>
</feature>
<reference evidence="2" key="1">
    <citation type="journal article" date="2023" name="Mol. Phylogenet. Evol.">
        <title>Genome-scale phylogeny and comparative genomics of the fungal order Sordariales.</title>
        <authorList>
            <person name="Hensen N."/>
            <person name="Bonometti L."/>
            <person name="Westerberg I."/>
            <person name="Brannstrom I.O."/>
            <person name="Guillou S."/>
            <person name="Cros-Aarteil S."/>
            <person name="Calhoun S."/>
            <person name="Haridas S."/>
            <person name="Kuo A."/>
            <person name="Mondo S."/>
            <person name="Pangilinan J."/>
            <person name="Riley R."/>
            <person name="LaButti K."/>
            <person name="Andreopoulos B."/>
            <person name="Lipzen A."/>
            <person name="Chen C."/>
            <person name="Yan M."/>
            <person name="Daum C."/>
            <person name="Ng V."/>
            <person name="Clum A."/>
            <person name="Steindorff A."/>
            <person name="Ohm R.A."/>
            <person name="Martin F."/>
            <person name="Silar P."/>
            <person name="Natvig D.O."/>
            <person name="Lalanne C."/>
            <person name="Gautier V."/>
            <person name="Ament-Velasquez S.L."/>
            <person name="Kruys A."/>
            <person name="Hutchinson M.I."/>
            <person name="Powell A.J."/>
            <person name="Barry K."/>
            <person name="Miller A.N."/>
            <person name="Grigoriev I.V."/>
            <person name="Debuchy R."/>
            <person name="Gladieux P."/>
            <person name="Hiltunen Thoren M."/>
            <person name="Johannesson H."/>
        </authorList>
    </citation>
    <scope>NUCLEOTIDE SEQUENCE</scope>
    <source>
        <strain evidence="2">PSN293</strain>
    </source>
</reference>
<dbReference type="AlphaFoldDB" id="A0AAN6XYJ1"/>
<proteinExistence type="predicted"/>
<feature type="compositionally biased region" description="Basic and acidic residues" evidence="1">
    <location>
        <begin position="39"/>
        <end position="49"/>
    </location>
</feature>
<feature type="region of interest" description="Disordered" evidence="1">
    <location>
        <begin position="39"/>
        <end position="66"/>
    </location>
</feature>
<evidence type="ECO:0000313" key="3">
    <source>
        <dbReference type="Proteomes" id="UP001301769"/>
    </source>
</evidence>
<protein>
    <submittedName>
        <fullName evidence="2">Uncharacterized protein</fullName>
    </submittedName>
</protein>
<keyword evidence="3" id="KW-1185">Reference proteome</keyword>
<comment type="caution">
    <text evidence="2">The sequence shown here is derived from an EMBL/GenBank/DDBJ whole genome shotgun (WGS) entry which is preliminary data.</text>
</comment>
<dbReference type="Proteomes" id="UP001301769">
    <property type="component" value="Unassembled WGS sequence"/>
</dbReference>
<feature type="non-terminal residue" evidence="2">
    <location>
        <position position="66"/>
    </location>
</feature>
<evidence type="ECO:0000256" key="1">
    <source>
        <dbReference type="SAM" id="MobiDB-lite"/>
    </source>
</evidence>
<organism evidence="2 3">
    <name type="scientific">Rhypophila decipiens</name>
    <dbReference type="NCBI Taxonomy" id="261697"/>
    <lineage>
        <taxon>Eukaryota</taxon>
        <taxon>Fungi</taxon>
        <taxon>Dikarya</taxon>
        <taxon>Ascomycota</taxon>
        <taxon>Pezizomycotina</taxon>
        <taxon>Sordariomycetes</taxon>
        <taxon>Sordariomycetidae</taxon>
        <taxon>Sordariales</taxon>
        <taxon>Naviculisporaceae</taxon>
        <taxon>Rhypophila</taxon>
    </lineage>
</organism>
<dbReference type="EMBL" id="MU858222">
    <property type="protein sequence ID" value="KAK4208946.1"/>
    <property type="molecule type" value="Genomic_DNA"/>
</dbReference>
<gene>
    <name evidence="2" type="ORF">QBC37DRAFT_431112</name>
</gene>
<evidence type="ECO:0000313" key="2">
    <source>
        <dbReference type="EMBL" id="KAK4208946.1"/>
    </source>
</evidence>